<protein>
    <submittedName>
        <fullName evidence="1">Uncharacterized protein</fullName>
    </submittedName>
</protein>
<accession>A0A8S5N5P4</accession>
<reference evidence="1" key="1">
    <citation type="journal article" date="2021" name="Proc. Natl. Acad. Sci. U.S.A.">
        <title>A Catalog of Tens of Thousands of Viruses from Human Metagenomes Reveals Hidden Associations with Chronic Diseases.</title>
        <authorList>
            <person name="Tisza M.J."/>
            <person name="Buck C.B."/>
        </authorList>
    </citation>
    <scope>NUCLEOTIDE SEQUENCE</scope>
    <source>
        <strain evidence="1">CtCCv12</strain>
    </source>
</reference>
<organism evidence="1">
    <name type="scientific">Siphoviridae sp. ctCCv12</name>
    <dbReference type="NCBI Taxonomy" id="2826191"/>
    <lineage>
        <taxon>Viruses</taxon>
        <taxon>Duplodnaviria</taxon>
        <taxon>Heunggongvirae</taxon>
        <taxon>Uroviricota</taxon>
        <taxon>Caudoviricetes</taxon>
    </lineage>
</organism>
<evidence type="ECO:0000313" key="1">
    <source>
        <dbReference type="EMBL" id="DAD90009.1"/>
    </source>
</evidence>
<name>A0A8S5N5P4_9CAUD</name>
<sequence>MPIAGTLSILPNSPAIAMACRNQRHIQKNRLCARRQ</sequence>
<dbReference type="EMBL" id="BK015075">
    <property type="protein sequence ID" value="DAD90009.1"/>
    <property type="molecule type" value="Genomic_DNA"/>
</dbReference>
<proteinExistence type="predicted"/>